<evidence type="ECO:0000313" key="1">
    <source>
        <dbReference type="EMBL" id="CAG9832661.1"/>
    </source>
</evidence>
<organism evidence="1 2">
    <name type="scientific">Diabrotica balteata</name>
    <name type="common">Banded cucumber beetle</name>
    <dbReference type="NCBI Taxonomy" id="107213"/>
    <lineage>
        <taxon>Eukaryota</taxon>
        <taxon>Metazoa</taxon>
        <taxon>Ecdysozoa</taxon>
        <taxon>Arthropoda</taxon>
        <taxon>Hexapoda</taxon>
        <taxon>Insecta</taxon>
        <taxon>Pterygota</taxon>
        <taxon>Neoptera</taxon>
        <taxon>Endopterygota</taxon>
        <taxon>Coleoptera</taxon>
        <taxon>Polyphaga</taxon>
        <taxon>Cucujiformia</taxon>
        <taxon>Chrysomeloidea</taxon>
        <taxon>Chrysomelidae</taxon>
        <taxon>Galerucinae</taxon>
        <taxon>Diabroticina</taxon>
        <taxon>Diabroticites</taxon>
        <taxon>Diabrotica</taxon>
    </lineage>
</organism>
<dbReference type="PANTHER" id="PTHR21055:SF3">
    <property type="entry name" value="PROTEIN PHOSPHATASE 1 REGULATORY SUBUNIT 36"/>
    <property type="match status" value="1"/>
</dbReference>
<sequence>MADRRGSAKVGYWMWDHFNNTLMFMGYDPTAQQRLKSKSTATESTTAINVVVDTTFKDTFGTASQTRFRKIYERRVRINDLNVVILQDCKDVALFSCDPKLLTLEFVSFFHTKAVDRFLRSAIIYFQYYLQVWHRMQFRRVEASRKLRQPVVTELENVIRDDLADLRSMLARDYAVILTGVGDSKKFHHMYNKNNVSLSDKDRKRFEMFVKMAVRVIWIALKKKNLTIIEKELNRLLRTTIFSPMEHDQYKMYQFLPTPEEARILKGKACTSEKKLLHRSPLIQEIVFDQHDYRMLCIGVTDVEDRSERLDYLRMAYTVPEELLEELEVGVGILGVPKKFLDPVLNEELMTTRKRSSVMKPVPDFVMPPQTPYDYSKLSETLPKIKCKYRESPVATKARKTQCKLWRHYVKDMPSEMDQIPSTMLPYITSSKIYETS</sequence>
<name>A0A9N9XBH2_DIABA</name>
<dbReference type="Proteomes" id="UP001153709">
    <property type="component" value="Chromosome 4"/>
</dbReference>
<dbReference type="AlphaFoldDB" id="A0A9N9XBH2"/>
<dbReference type="Pfam" id="PF14895">
    <property type="entry name" value="PPPI_inhib"/>
    <property type="match status" value="1"/>
</dbReference>
<protein>
    <submittedName>
        <fullName evidence="1">Uncharacterized protein</fullName>
    </submittedName>
</protein>
<reference evidence="1" key="1">
    <citation type="submission" date="2022-01" db="EMBL/GenBank/DDBJ databases">
        <authorList>
            <person name="King R."/>
        </authorList>
    </citation>
    <scope>NUCLEOTIDE SEQUENCE</scope>
</reference>
<dbReference type="EMBL" id="OU898279">
    <property type="protein sequence ID" value="CAG9832661.1"/>
    <property type="molecule type" value="Genomic_DNA"/>
</dbReference>
<dbReference type="GO" id="GO:0019902">
    <property type="term" value="F:phosphatase binding"/>
    <property type="evidence" value="ECO:0007669"/>
    <property type="project" value="InterPro"/>
</dbReference>
<evidence type="ECO:0000313" key="2">
    <source>
        <dbReference type="Proteomes" id="UP001153709"/>
    </source>
</evidence>
<dbReference type="PANTHER" id="PTHR21055">
    <property type="entry name" value="PROTEIN PHOSPHATASE 1 REGULATORY SUBUNIT 36"/>
    <property type="match status" value="1"/>
</dbReference>
<gene>
    <name evidence="1" type="ORF">DIABBA_LOCUS6117</name>
</gene>
<accession>A0A9N9XBH2</accession>
<proteinExistence type="predicted"/>
<dbReference type="OrthoDB" id="6724830at2759"/>
<dbReference type="InterPro" id="IPR026142">
    <property type="entry name" value="Pro_pase_1_reg_su_36"/>
</dbReference>
<keyword evidence="2" id="KW-1185">Reference proteome</keyword>